<keyword evidence="2 4" id="KW-0689">Ribosomal protein</keyword>
<keyword evidence="3 4" id="KW-0687">Ribonucleoprotein</keyword>
<dbReference type="PANTHER" id="PTHR12538">
    <property type="entry name" value="40S RIBOSOMAL PROTEIN S26"/>
    <property type="match status" value="1"/>
</dbReference>
<evidence type="ECO:0000256" key="2">
    <source>
        <dbReference type="ARBA" id="ARBA00022980"/>
    </source>
</evidence>
<dbReference type="Gene3D" id="3.30.1740.20">
    <property type="entry name" value="Ribosomal protein S26e"/>
    <property type="match status" value="1"/>
</dbReference>
<proteinExistence type="inferred from homology"/>
<accession>A0A433QSR9</accession>
<comment type="similarity">
    <text evidence="1 4">Belongs to the eukaryotic ribosomal protein eS26 family.</text>
</comment>
<dbReference type="InterPro" id="IPR047864">
    <property type="entry name" value="Ribosomal_eS26_CS"/>
</dbReference>
<gene>
    <name evidence="6" type="ORF">BC938DRAFT_474119</name>
</gene>
<keyword evidence="7" id="KW-1185">Reference proteome</keyword>
<name>A0A433QSR9_9FUNG</name>
<dbReference type="Proteomes" id="UP000274822">
    <property type="component" value="Unassembled WGS sequence"/>
</dbReference>
<dbReference type="Pfam" id="PF01283">
    <property type="entry name" value="Ribosomal_S26e"/>
    <property type="match status" value="1"/>
</dbReference>
<dbReference type="EMBL" id="RBNJ01001732">
    <property type="protein sequence ID" value="RUS32832.1"/>
    <property type="molecule type" value="Genomic_DNA"/>
</dbReference>
<sequence>MVCRPKIHPSVHPFIHSSSIHSVLIPVRRPKTGFHTIHHQHYHQPLDKRTPYGCLYWPFRPPREETTDVTSTVAATPSLSAAPTALADKAIKRFTVRNMVETAAVRDIEEASVYEVYSIPKLYIKLHYCISCAIHSHVVRARSAEARRIRAPPPRFRFNKDGKKINPATQQKAAV</sequence>
<dbReference type="GO" id="GO:0022627">
    <property type="term" value="C:cytosolic small ribosomal subunit"/>
    <property type="evidence" value="ECO:0007669"/>
    <property type="project" value="TreeGrafter"/>
</dbReference>
<reference evidence="6 7" key="1">
    <citation type="journal article" date="2018" name="New Phytol.">
        <title>Phylogenomics of Endogonaceae and evolution of mycorrhizas within Mucoromycota.</title>
        <authorList>
            <person name="Chang Y."/>
            <person name="Desiro A."/>
            <person name="Na H."/>
            <person name="Sandor L."/>
            <person name="Lipzen A."/>
            <person name="Clum A."/>
            <person name="Barry K."/>
            <person name="Grigoriev I.V."/>
            <person name="Martin F.M."/>
            <person name="Stajich J.E."/>
            <person name="Smith M.E."/>
            <person name="Bonito G."/>
            <person name="Spatafora J.W."/>
        </authorList>
    </citation>
    <scope>NUCLEOTIDE SEQUENCE [LARGE SCALE GENOMIC DNA]</scope>
    <source>
        <strain evidence="6 7">AD002</strain>
    </source>
</reference>
<evidence type="ECO:0000256" key="1">
    <source>
        <dbReference type="ARBA" id="ARBA00008596"/>
    </source>
</evidence>
<dbReference type="GO" id="GO:0003735">
    <property type="term" value="F:structural constituent of ribosome"/>
    <property type="evidence" value="ECO:0007669"/>
    <property type="project" value="InterPro"/>
</dbReference>
<feature type="region of interest" description="Disordered" evidence="5">
    <location>
        <begin position="153"/>
        <end position="175"/>
    </location>
</feature>
<dbReference type="PROSITE" id="PS00733">
    <property type="entry name" value="RIBOSOMAL_S26E"/>
    <property type="match status" value="1"/>
</dbReference>
<protein>
    <recommendedName>
        <fullName evidence="4">40S ribosomal protein S26</fullName>
    </recommendedName>
</protein>
<dbReference type="PANTHER" id="PTHR12538:SF0">
    <property type="entry name" value="40S RIBOSOMAL PROTEIN S26"/>
    <property type="match status" value="1"/>
</dbReference>
<evidence type="ECO:0000313" key="6">
    <source>
        <dbReference type="EMBL" id="RUS32832.1"/>
    </source>
</evidence>
<evidence type="ECO:0000256" key="5">
    <source>
        <dbReference type="SAM" id="MobiDB-lite"/>
    </source>
</evidence>
<dbReference type="InterPro" id="IPR038551">
    <property type="entry name" value="Ribosomal_eS26_sf"/>
</dbReference>
<evidence type="ECO:0000256" key="4">
    <source>
        <dbReference type="RuleBase" id="RU363128"/>
    </source>
</evidence>
<evidence type="ECO:0000256" key="3">
    <source>
        <dbReference type="ARBA" id="ARBA00023274"/>
    </source>
</evidence>
<dbReference type="InterPro" id="IPR000892">
    <property type="entry name" value="Ribosomal_eS26"/>
</dbReference>
<dbReference type="GO" id="GO:0006412">
    <property type="term" value="P:translation"/>
    <property type="evidence" value="ECO:0007669"/>
    <property type="project" value="InterPro"/>
</dbReference>
<organism evidence="6 7">
    <name type="scientific">Jimgerdemannia flammicorona</name>
    <dbReference type="NCBI Taxonomy" id="994334"/>
    <lineage>
        <taxon>Eukaryota</taxon>
        <taxon>Fungi</taxon>
        <taxon>Fungi incertae sedis</taxon>
        <taxon>Mucoromycota</taxon>
        <taxon>Mucoromycotina</taxon>
        <taxon>Endogonomycetes</taxon>
        <taxon>Endogonales</taxon>
        <taxon>Endogonaceae</taxon>
        <taxon>Jimgerdemannia</taxon>
    </lineage>
</organism>
<dbReference type="AlphaFoldDB" id="A0A433QSR9"/>
<comment type="caution">
    <text evidence="6">The sequence shown here is derived from an EMBL/GenBank/DDBJ whole genome shotgun (WGS) entry which is preliminary data.</text>
</comment>
<dbReference type="GO" id="GO:0003729">
    <property type="term" value="F:mRNA binding"/>
    <property type="evidence" value="ECO:0007669"/>
    <property type="project" value="TreeGrafter"/>
</dbReference>
<evidence type="ECO:0000313" key="7">
    <source>
        <dbReference type="Proteomes" id="UP000274822"/>
    </source>
</evidence>